<reference evidence="1 2" key="1">
    <citation type="journal article" date="2019" name="Nat. Plants">
        <title>Genome sequencing of Musa balbisiana reveals subgenome evolution and function divergence in polyploid bananas.</title>
        <authorList>
            <person name="Yao X."/>
        </authorList>
    </citation>
    <scope>NUCLEOTIDE SEQUENCE [LARGE SCALE GENOMIC DNA]</scope>
    <source>
        <strain evidence="2">cv. DH-PKW</strain>
        <tissue evidence="1">Leaves</tissue>
    </source>
</reference>
<dbReference type="EMBL" id="PYDT01000005">
    <property type="protein sequence ID" value="THU60325.1"/>
    <property type="molecule type" value="Genomic_DNA"/>
</dbReference>
<evidence type="ECO:0000313" key="2">
    <source>
        <dbReference type="Proteomes" id="UP000317650"/>
    </source>
</evidence>
<comment type="caution">
    <text evidence="1">The sequence shown here is derived from an EMBL/GenBank/DDBJ whole genome shotgun (WGS) entry which is preliminary data.</text>
</comment>
<keyword evidence="2" id="KW-1185">Reference proteome</keyword>
<gene>
    <name evidence="1" type="ORF">C4D60_Mb07t11460</name>
</gene>
<organism evidence="1 2">
    <name type="scientific">Musa balbisiana</name>
    <name type="common">Banana</name>
    <dbReference type="NCBI Taxonomy" id="52838"/>
    <lineage>
        <taxon>Eukaryota</taxon>
        <taxon>Viridiplantae</taxon>
        <taxon>Streptophyta</taxon>
        <taxon>Embryophyta</taxon>
        <taxon>Tracheophyta</taxon>
        <taxon>Spermatophyta</taxon>
        <taxon>Magnoliopsida</taxon>
        <taxon>Liliopsida</taxon>
        <taxon>Zingiberales</taxon>
        <taxon>Musaceae</taxon>
        <taxon>Musa</taxon>
    </lineage>
</organism>
<dbReference type="Proteomes" id="UP000317650">
    <property type="component" value="Chromosome 7"/>
</dbReference>
<proteinExistence type="predicted"/>
<name>A0A4S8JF60_MUSBA</name>
<evidence type="ECO:0000313" key="1">
    <source>
        <dbReference type="EMBL" id="THU60325.1"/>
    </source>
</evidence>
<sequence>MLSAITWMEVSGEGLTGLALQIREAGMERSTKMVLLLALVLATFIVGLESRKLQKEAEPYQPQNLHRAHGGFGPFFGGAPAVGFGEPFRGLVPGFWSVQAVPGGSGDRVAAP</sequence>
<dbReference type="AlphaFoldDB" id="A0A4S8JF60"/>
<protein>
    <submittedName>
        <fullName evidence="1">Uncharacterized protein</fullName>
    </submittedName>
</protein>
<accession>A0A4S8JF60</accession>